<dbReference type="AlphaFoldDB" id="A0A8J3EFE1"/>
<organism evidence="1 2">
    <name type="scientific">Salipiger pallidus</name>
    <dbReference type="NCBI Taxonomy" id="1775170"/>
    <lineage>
        <taxon>Bacteria</taxon>
        <taxon>Pseudomonadati</taxon>
        <taxon>Pseudomonadota</taxon>
        <taxon>Alphaproteobacteria</taxon>
        <taxon>Rhodobacterales</taxon>
        <taxon>Roseobacteraceae</taxon>
        <taxon>Salipiger</taxon>
    </lineage>
</organism>
<name>A0A8J3EFE1_9RHOB</name>
<evidence type="ECO:0000313" key="2">
    <source>
        <dbReference type="Proteomes" id="UP000617145"/>
    </source>
</evidence>
<dbReference type="Proteomes" id="UP000617145">
    <property type="component" value="Unassembled WGS sequence"/>
</dbReference>
<reference evidence="1" key="1">
    <citation type="journal article" date="2014" name="Int. J. Syst. Evol. Microbiol.">
        <title>Complete genome sequence of Corynebacterium casei LMG S-19264T (=DSM 44701T), isolated from a smear-ripened cheese.</title>
        <authorList>
            <consortium name="US DOE Joint Genome Institute (JGI-PGF)"/>
            <person name="Walter F."/>
            <person name="Albersmeier A."/>
            <person name="Kalinowski J."/>
            <person name="Ruckert C."/>
        </authorList>
    </citation>
    <scope>NUCLEOTIDE SEQUENCE</scope>
    <source>
        <strain evidence="1">CGMCC 1.15762</strain>
    </source>
</reference>
<sequence>MLFPVGFCTLDLPDFNLLTGLFALCPLAVIAKRPGCSRQGVFRKGGLVFCGNFAGP</sequence>
<reference evidence="1" key="2">
    <citation type="submission" date="2020-09" db="EMBL/GenBank/DDBJ databases">
        <authorList>
            <person name="Sun Q."/>
            <person name="Zhou Y."/>
        </authorList>
    </citation>
    <scope>NUCLEOTIDE SEQUENCE</scope>
    <source>
        <strain evidence="1">CGMCC 1.15762</strain>
    </source>
</reference>
<protein>
    <submittedName>
        <fullName evidence="1">Uncharacterized protein</fullName>
    </submittedName>
</protein>
<keyword evidence="2" id="KW-1185">Reference proteome</keyword>
<dbReference type="EMBL" id="BMJV01000001">
    <property type="protein sequence ID" value="GGG64804.1"/>
    <property type="molecule type" value="Genomic_DNA"/>
</dbReference>
<accession>A0A8J3EFE1</accession>
<evidence type="ECO:0000313" key="1">
    <source>
        <dbReference type="EMBL" id="GGG64804.1"/>
    </source>
</evidence>
<gene>
    <name evidence="1" type="ORF">GCM10011415_09340</name>
</gene>
<comment type="caution">
    <text evidence="1">The sequence shown here is derived from an EMBL/GenBank/DDBJ whole genome shotgun (WGS) entry which is preliminary data.</text>
</comment>
<proteinExistence type="predicted"/>